<dbReference type="Gene3D" id="1.10.260.40">
    <property type="entry name" value="lambda repressor-like DNA-binding domains"/>
    <property type="match status" value="1"/>
</dbReference>
<dbReference type="PROSITE" id="PS50943">
    <property type="entry name" value="HTH_CROC1"/>
    <property type="match status" value="1"/>
</dbReference>
<dbReference type="Proteomes" id="UP001319180">
    <property type="component" value="Unassembled WGS sequence"/>
</dbReference>
<reference evidence="2 3" key="1">
    <citation type="submission" date="2021-05" db="EMBL/GenBank/DDBJ databases">
        <title>A Polyphasic approach of four new species of the genus Ohtaekwangia: Ohtaekwangia histidinii sp. nov., Ohtaekwangia cretensis sp. nov., Ohtaekwangia indiensis sp. nov., Ohtaekwangia reichenbachii sp. nov. from diverse environment.</title>
        <authorList>
            <person name="Octaviana S."/>
        </authorList>
    </citation>
    <scope>NUCLEOTIDE SEQUENCE [LARGE SCALE GENOMIC DNA]</scope>
    <source>
        <strain evidence="2 3">PWU37</strain>
    </source>
</reference>
<evidence type="ECO:0000259" key="1">
    <source>
        <dbReference type="PROSITE" id="PS50943"/>
    </source>
</evidence>
<comment type="caution">
    <text evidence="2">The sequence shown here is derived from an EMBL/GenBank/DDBJ whole genome shotgun (WGS) entry which is preliminary data.</text>
</comment>
<proteinExistence type="predicted"/>
<dbReference type="RefSeq" id="WP_254092649.1">
    <property type="nucleotide sequence ID" value="NZ_JAHESC010000041.1"/>
</dbReference>
<accession>A0AAP2DE05</accession>
<keyword evidence="3" id="KW-1185">Reference proteome</keyword>
<protein>
    <submittedName>
        <fullName evidence="2">Helix-turn-helix domain-containing protein</fullName>
    </submittedName>
</protein>
<dbReference type="InterPro" id="IPR010982">
    <property type="entry name" value="Lambda_DNA-bd_dom_sf"/>
</dbReference>
<evidence type="ECO:0000313" key="2">
    <source>
        <dbReference type="EMBL" id="MBT1689426.1"/>
    </source>
</evidence>
<dbReference type="InterPro" id="IPR001387">
    <property type="entry name" value="Cro/C1-type_HTH"/>
</dbReference>
<evidence type="ECO:0000313" key="3">
    <source>
        <dbReference type="Proteomes" id="UP001319180"/>
    </source>
</evidence>
<feature type="domain" description="HTH cro/C1-type" evidence="1">
    <location>
        <begin position="18"/>
        <end position="73"/>
    </location>
</feature>
<sequence>MKTDPSQRATEIHHGENIRKVRTLLNEKQDQLAKKMGAAWSQTRLSKLERTATIDKKTIHLVAQVLAVSPDIIERSTPESFLLVLEMVRLIAIEKATTLSQNLNRLIRLSPLVDALNDQIHLTELLLKGQQDNQKLLAGILQDDLPTADSHCEMVKVKASPGGP</sequence>
<dbReference type="AlphaFoldDB" id="A0AAP2DE05"/>
<organism evidence="2 3">
    <name type="scientific">Dawidia soli</name>
    <dbReference type="NCBI Taxonomy" id="2782352"/>
    <lineage>
        <taxon>Bacteria</taxon>
        <taxon>Pseudomonadati</taxon>
        <taxon>Bacteroidota</taxon>
        <taxon>Cytophagia</taxon>
        <taxon>Cytophagales</taxon>
        <taxon>Chryseotaleaceae</taxon>
        <taxon>Dawidia</taxon>
    </lineage>
</organism>
<dbReference type="Pfam" id="PF01381">
    <property type="entry name" value="HTH_3"/>
    <property type="match status" value="1"/>
</dbReference>
<dbReference type="EMBL" id="JAHESC010000041">
    <property type="protein sequence ID" value="MBT1689426.1"/>
    <property type="molecule type" value="Genomic_DNA"/>
</dbReference>
<dbReference type="CDD" id="cd00093">
    <property type="entry name" value="HTH_XRE"/>
    <property type="match status" value="1"/>
</dbReference>
<name>A0AAP2DE05_9BACT</name>
<dbReference type="GO" id="GO:0003677">
    <property type="term" value="F:DNA binding"/>
    <property type="evidence" value="ECO:0007669"/>
    <property type="project" value="InterPro"/>
</dbReference>
<gene>
    <name evidence="2" type="ORF">KK078_22870</name>
</gene>
<dbReference type="SUPFAM" id="SSF47413">
    <property type="entry name" value="lambda repressor-like DNA-binding domains"/>
    <property type="match status" value="1"/>
</dbReference>